<keyword evidence="2" id="KW-1133">Transmembrane helix</keyword>
<feature type="transmembrane region" description="Helical" evidence="2">
    <location>
        <begin position="20"/>
        <end position="41"/>
    </location>
</feature>
<dbReference type="EMBL" id="JACPUR010000004">
    <property type="protein sequence ID" value="MBI3126581.1"/>
    <property type="molecule type" value="Genomic_DNA"/>
</dbReference>
<feature type="transmembrane region" description="Helical" evidence="2">
    <location>
        <begin position="177"/>
        <end position="198"/>
    </location>
</feature>
<protein>
    <submittedName>
        <fullName evidence="3">Uncharacterized protein</fullName>
    </submittedName>
</protein>
<keyword evidence="2" id="KW-0472">Membrane</keyword>
<reference evidence="3" key="1">
    <citation type="submission" date="2020-07" db="EMBL/GenBank/DDBJ databases">
        <title>Huge and variable diversity of episymbiotic CPR bacteria and DPANN archaea in groundwater ecosystems.</title>
        <authorList>
            <person name="He C.Y."/>
            <person name="Keren R."/>
            <person name="Whittaker M."/>
            <person name="Farag I.F."/>
            <person name="Doudna J."/>
            <person name="Cate J.H.D."/>
            <person name="Banfield J.F."/>
        </authorList>
    </citation>
    <scope>NUCLEOTIDE SEQUENCE</scope>
    <source>
        <strain evidence="3">NC_groundwater_763_Ag_S-0.2um_68_21</strain>
    </source>
</reference>
<gene>
    <name evidence="3" type="ORF">HYZ11_03140</name>
</gene>
<feature type="transmembrane region" description="Helical" evidence="2">
    <location>
        <begin position="291"/>
        <end position="309"/>
    </location>
</feature>
<feature type="region of interest" description="Disordered" evidence="1">
    <location>
        <begin position="315"/>
        <end position="335"/>
    </location>
</feature>
<comment type="caution">
    <text evidence="3">The sequence shown here is derived from an EMBL/GenBank/DDBJ whole genome shotgun (WGS) entry which is preliminary data.</text>
</comment>
<name>A0A932MNW5_UNCTE</name>
<feature type="transmembrane region" description="Helical" evidence="2">
    <location>
        <begin position="62"/>
        <end position="82"/>
    </location>
</feature>
<dbReference type="AlphaFoldDB" id="A0A932MNW5"/>
<sequence>MTALIAGLDGGRILGTLLEVALAASLWAGISLPLAAAHLEFWSGRRGRPEDREAAARLGEAAVANLGVLAAAAAGTMLLALVRKPDRLLPLLIWLAPVLPWAWLAGTAYAALVLLYASDWGWRGRPPAARTACGAAAGLLALLLAAVRESAEAAASAPALWPLVAENPWVIFRQPGAALFTLHHALGAGAAGGVALMLAGRGAFRWESSVPLSAGARLIRWGAACVLASSALQILLGAAWVGSKGPAWVRATFYGGGRPLLIGVALLVASAIFLLEVAVSALRRKGSAPRAGLAAAALLAAVALTAGWVRAGVEGASRPGPPKTVRAETGGRAAR</sequence>
<organism evidence="3 4">
    <name type="scientific">Tectimicrobiota bacterium</name>
    <dbReference type="NCBI Taxonomy" id="2528274"/>
    <lineage>
        <taxon>Bacteria</taxon>
        <taxon>Pseudomonadati</taxon>
        <taxon>Nitrospinota/Tectimicrobiota group</taxon>
        <taxon>Candidatus Tectimicrobiota</taxon>
    </lineage>
</organism>
<evidence type="ECO:0000313" key="3">
    <source>
        <dbReference type="EMBL" id="MBI3126581.1"/>
    </source>
</evidence>
<evidence type="ECO:0000313" key="4">
    <source>
        <dbReference type="Proteomes" id="UP000782312"/>
    </source>
</evidence>
<evidence type="ECO:0000256" key="2">
    <source>
        <dbReference type="SAM" id="Phobius"/>
    </source>
</evidence>
<dbReference type="Proteomes" id="UP000782312">
    <property type="component" value="Unassembled WGS sequence"/>
</dbReference>
<proteinExistence type="predicted"/>
<keyword evidence="2" id="KW-0812">Transmembrane</keyword>
<feature type="transmembrane region" description="Helical" evidence="2">
    <location>
        <begin position="260"/>
        <end position="279"/>
    </location>
</feature>
<feature type="transmembrane region" description="Helical" evidence="2">
    <location>
        <begin position="128"/>
        <end position="147"/>
    </location>
</feature>
<feature type="transmembrane region" description="Helical" evidence="2">
    <location>
        <begin position="88"/>
        <end position="116"/>
    </location>
</feature>
<accession>A0A932MNW5</accession>
<feature type="transmembrane region" description="Helical" evidence="2">
    <location>
        <begin position="218"/>
        <end position="240"/>
    </location>
</feature>
<evidence type="ECO:0000256" key="1">
    <source>
        <dbReference type="SAM" id="MobiDB-lite"/>
    </source>
</evidence>